<proteinExistence type="predicted"/>
<organism evidence="2 3">
    <name type="scientific">Fusarium kuroshium</name>
    <dbReference type="NCBI Taxonomy" id="2010991"/>
    <lineage>
        <taxon>Eukaryota</taxon>
        <taxon>Fungi</taxon>
        <taxon>Dikarya</taxon>
        <taxon>Ascomycota</taxon>
        <taxon>Pezizomycotina</taxon>
        <taxon>Sordariomycetes</taxon>
        <taxon>Hypocreomycetidae</taxon>
        <taxon>Hypocreales</taxon>
        <taxon>Nectriaceae</taxon>
        <taxon>Fusarium</taxon>
        <taxon>Fusarium solani species complex</taxon>
    </lineage>
</organism>
<sequence>MQLSIQRQLPFNVFGSQTIKKPSRPIEYSSRFCIKPSPSRSRSKLVPTPPSTQQLRHVFATTRNRHEHMGNFGPRKARQAL</sequence>
<dbReference type="AlphaFoldDB" id="A0A3M2RXG8"/>
<evidence type="ECO:0000313" key="2">
    <source>
        <dbReference type="EMBL" id="RMJ09970.1"/>
    </source>
</evidence>
<protein>
    <submittedName>
        <fullName evidence="2">Uncharacterized protein</fullName>
    </submittedName>
</protein>
<evidence type="ECO:0000256" key="1">
    <source>
        <dbReference type="SAM" id="MobiDB-lite"/>
    </source>
</evidence>
<dbReference type="EMBL" id="NKUJ01000221">
    <property type="protein sequence ID" value="RMJ09970.1"/>
    <property type="molecule type" value="Genomic_DNA"/>
</dbReference>
<gene>
    <name evidence="2" type="ORF">CDV36_010399</name>
</gene>
<dbReference type="Proteomes" id="UP000277212">
    <property type="component" value="Unassembled WGS sequence"/>
</dbReference>
<name>A0A3M2RXG8_9HYPO</name>
<reference evidence="2 3" key="1">
    <citation type="submission" date="2017-06" db="EMBL/GenBank/DDBJ databases">
        <title>Comparative genomic analysis of Ambrosia Fusariam Clade fungi.</title>
        <authorList>
            <person name="Stajich J.E."/>
            <person name="Carrillo J."/>
            <person name="Kijimoto T."/>
            <person name="Eskalen A."/>
            <person name="O'Donnell K."/>
            <person name="Kasson M."/>
        </authorList>
    </citation>
    <scope>NUCLEOTIDE SEQUENCE [LARGE SCALE GENOMIC DNA]</scope>
    <source>
        <strain evidence="2">UCR3666</strain>
    </source>
</reference>
<evidence type="ECO:0000313" key="3">
    <source>
        <dbReference type="Proteomes" id="UP000277212"/>
    </source>
</evidence>
<accession>A0A3M2RXG8</accession>
<keyword evidence="3" id="KW-1185">Reference proteome</keyword>
<feature type="region of interest" description="Disordered" evidence="1">
    <location>
        <begin position="31"/>
        <end position="54"/>
    </location>
</feature>
<comment type="caution">
    <text evidence="2">The sequence shown here is derived from an EMBL/GenBank/DDBJ whole genome shotgun (WGS) entry which is preliminary data.</text>
</comment>